<dbReference type="Proteomes" id="UP001479436">
    <property type="component" value="Unassembled WGS sequence"/>
</dbReference>
<feature type="domain" description="Amino acid transporter transmembrane" evidence="7">
    <location>
        <begin position="40"/>
        <end position="207"/>
    </location>
</feature>
<evidence type="ECO:0000256" key="5">
    <source>
        <dbReference type="ARBA" id="ARBA00023136"/>
    </source>
</evidence>
<dbReference type="Pfam" id="PF01490">
    <property type="entry name" value="Aa_trans"/>
    <property type="match status" value="1"/>
</dbReference>
<feature type="transmembrane region" description="Helical" evidence="6">
    <location>
        <begin position="113"/>
        <end position="139"/>
    </location>
</feature>
<keyword evidence="5 6" id="KW-0472">Membrane</keyword>
<comment type="subcellular location">
    <subcellularLocation>
        <location evidence="1">Membrane</location>
        <topology evidence="1">Multi-pass membrane protein</topology>
    </subcellularLocation>
</comment>
<proteinExistence type="inferred from homology"/>
<evidence type="ECO:0000259" key="7">
    <source>
        <dbReference type="Pfam" id="PF01490"/>
    </source>
</evidence>
<evidence type="ECO:0000313" key="8">
    <source>
        <dbReference type="EMBL" id="KAK9761411.1"/>
    </source>
</evidence>
<name>A0ABR2WIV6_9FUNG</name>
<keyword evidence="4 6" id="KW-1133">Transmembrane helix</keyword>
<evidence type="ECO:0000313" key="9">
    <source>
        <dbReference type="Proteomes" id="UP001479436"/>
    </source>
</evidence>
<dbReference type="PANTHER" id="PTHR22950:SF461">
    <property type="entry name" value="AMINO ACID TRANSPORTER TRANSMEMBRANE DOMAIN-CONTAINING PROTEIN"/>
    <property type="match status" value="1"/>
</dbReference>
<feature type="transmembrane region" description="Helical" evidence="6">
    <location>
        <begin position="249"/>
        <end position="271"/>
    </location>
</feature>
<feature type="transmembrane region" description="Helical" evidence="6">
    <location>
        <begin position="185"/>
        <end position="209"/>
    </location>
</feature>
<feature type="transmembrane region" description="Helical" evidence="6">
    <location>
        <begin position="159"/>
        <end position="179"/>
    </location>
</feature>
<dbReference type="PANTHER" id="PTHR22950">
    <property type="entry name" value="AMINO ACID TRANSPORTER"/>
    <property type="match status" value="1"/>
</dbReference>
<organism evidence="8 9">
    <name type="scientific">Basidiobolus ranarum</name>
    <dbReference type="NCBI Taxonomy" id="34480"/>
    <lineage>
        <taxon>Eukaryota</taxon>
        <taxon>Fungi</taxon>
        <taxon>Fungi incertae sedis</taxon>
        <taxon>Zoopagomycota</taxon>
        <taxon>Entomophthoromycotina</taxon>
        <taxon>Basidiobolomycetes</taxon>
        <taxon>Basidiobolales</taxon>
        <taxon>Basidiobolaceae</taxon>
        <taxon>Basidiobolus</taxon>
    </lineage>
</organism>
<dbReference type="InterPro" id="IPR013057">
    <property type="entry name" value="AA_transpt_TM"/>
</dbReference>
<feature type="transmembrane region" description="Helical" evidence="6">
    <location>
        <begin position="39"/>
        <end position="60"/>
    </location>
</feature>
<gene>
    <name evidence="8" type="ORF">K7432_013708</name>
</gene>
<dbReference type="EMBL" id="JASJQH010001402">
    <property type="protein sequence ID" value="KAK9761411.1"/>
    <property type="molecule type" value="Genomic_DNA"/>
</dbReference>
<evidence type="ECO:0000256" key="2">
    <source>
        <dbReference type="ARBA" id="ARBA00008066"/>
    </source>
</evidence>
<evidence type="ECO:0000256" key="6">
    <source>
        <dbReference type="SAM" id="Phobius"/>
    </source>
</evidence>
<feature type="transmembrane region" description="Helical" evidence="6">
    <location>
        <begin position="72"/>
        <end position="93"/>
    </location>
</feature>
<accession>A0ABR2WIV6</accession>
<sequence>MGVVAHSAPNFTAASMENAVTGHTVISKAFIHGPVNTQIVGIMQIVYSYGGAMMFVEFMAEMKRPMDFWKAMACAQTLICVCYMFFGIFVYHYQGQFTINPGNQGISIYGWQTATNIISLLSALIAAGLYGNIGIKVIYQNVILDMLKGPEMESRKGRYLWTVMVIVYWCVAYVVAGSVPQFSNISGLVAAVCILQFSYTFPPILMLGFDMQKDALQGEKPYDPITGATHRIDTWRDLSRWRRAFSKHWYVKTFNFLFFLAALATAGLGIYSSVQGIIDGFNQSGAATSFGCSAPV</sequence>
<keyword evidence="3 6" id="KW-0812">Transmembrane</keyword>
<reference evidence="8 9" key="1">
    <citation type="submission" date="2023-04" db="EMBL/GenBank/DDBJ databases">
        <title>Genome of Basidiobolus ranarum AG-B5.</title>
        <authorList>
            <person name="Stajich J.E."/>
            <person name="Carter-House D."/>
            <person name="Gryganskyi A."/>
        </authorList>
    </citation>
    <scope>NUCLEOTIDE SEQUENCE [LARGE SCALE GENOMIC DNA]</scope>
    <source>
        <strain evidence="8 9">AG-B5</strain>
    </source>
</reference>
<evidence type="ECO:0000256" key="3">
    <source>
        <dbReference type="ARBA" id="ARBA00022692"/>
    </source>
</evidence>
<comment type="caution">
    <text evidence="8">The sequence shown here is derived from an EMBL/GenBank/DDBJ whole genome shotgun (WGS) entry which is preliminary data.</text>
</comment>
<evidence type="ECO:0000256" key="4">
    <source>
        <dbReference type="ARBA" id="ARBA00022989"/>
    </source>
</evidence>
<evidence type="ECO:0000256" key="1">
    <source>
        <dbReference type="ARBA" id="ARBA00004141"/>
    </source>
</evidence>
<comment type="similarity">
    <text evidence="2">Belongs to the amino acid/polyamine transporter 2 family.</text>
</comment>
<protein>
    <recommendedName>
        <fullName evidence="7">Amino acid transporter transmembrane domain-containing protein</fullName>
    </recommendedName>
</protein>
<keyword evidence="9" id="KW-1185">Reference proteome</keyword>